<evidence type="ECO:0000313" key="2">
    <source>
        <dbReference type="EMBL" id="KAK4825974.1"/>
    </source>
</evidence>
<accession>A0AAN7NHI5</accession>
<keyword evidence="3" id="KW-1185">Reference proteome</keyword>
<feature type="domain" description="Dynein heavy chain C-terminal" evidence="1">
    <location>
        <begin position="79"/>
        <end position="128"/>
    </location>
</feature>
<evidence type="ECO:0000259" key="1">
    <source>
        <dbReference type="Pfam" id="PF18199"/>
    </source>
</evidence>
<comment type="caution">
    <text evidence="2">The sequence shown here is derived from an EMBL/GenBank/DDBJ whole genome shotgun (WGS) entry which is preliminary data.</text>
</comment>
<dbReference type="Pfam" id="PF18199">
    <property type="entry name" value="Dynein_C"/>
    <property type="match status" value="1"/>
</dbReference>
<evidence type="ECO:0000313" key="3">
    <source>
        <dbReference type="Proteomes" id="UP001333110"/>
    </source>
</evidence>
<gene>
    <name evidence="2" type="ORF">QYF61_003543</name>
</gene>
<organism evidence="2 3">
    <name type="scientific">Mycteria americana</name>
    <name type="common">Wood stork</name>
    <dbReference type="NCBI Taxonomy" id="33587"/>
    <lineage>
        <taxon>Eukaryota</taxon>
        <taxon>Metazoa</taxon>
        <taxon>Chordata</taxon>
        <taxon>Craniata</taxon>
        <taxon>Vertebrata</taxon>
        <taxon>Euteleostomi</taxon>
        <taxon>Archelosauria</taxon>
        <taxon>Archosauria</taxon>
        <taxon>Dinosauria</taxon>
        <taxon>Saurischia</taxon>
        <taxon>Theropoda</taxon>
        <taxon>Coelurosauria</taxon>
        <taxon>Aves</taxon>
        <taxon>Neognathae</taxon>
        <taxon>Neoaves</taxon>
        <taxon>Aequornithes</taxon>
        <taxon>Ciconiiformes</taxon>
        <taxon>Ciconiidae</taxon>
        <taxon>Mycteria</taxon>
    </lineage>
</organism>
<protein>
    <recommendedName>
        <fullName evidence="1">Dynein heavy chain C-terminal domain-containing protein</fullName>
    </recommendedName>
</protein>
<name>A0AAN7NHI5_MYCAM</name>
<dbReference type="EMBL" id="JAUNZN010000002">
    <property type="protein sequence ID" value="KAK4825974.1"/>
    <property type="molecule type" value="Genomic_DNA"/>
</dbReference>
<dbReference type="Gene3D" id="1.20.1270.280">
    <property type="match status" value="1"/>
</dbReference>
<proteinExistence type="predicted"/>
<reference evidence="2 3" key="1">
    <citation type="journal article" date="2023" name="J. Hered.">
        <title>Chromosome-level genome of the wood stork (Mycteria americana) provides insight into avian chromosome evolution.</title>
        <authorList>
            <person name="Flamio R. Jr."/>
            <person name="Ramstad K.M."/>
        </authorList>
    </citation>
    <scope>NUCLEOTIDE SEQUENCE [LARGE SCALE GENOMIC DNA]</scope>
    <source>
        <strain evidence="2">JAX WOST 10</strain>
    </source>
</reference>
<dbReference type="Proteomes" id="UP001333110">
    <property type="component" value="Unassembled WGS sequence"/>
</dbReference>
<dbReference type="AlphaFoldDB" id="A0AAN7NHI5"/>
<sequence>MIKGLEHLSYEERLRELGLFSLEKRTLRQDLIHVNKYLLGGCKDGARVFSMVPSERTRGNGHKLNNRKFHLTTRKHFFTVRVVKAQLQKMGAIQPLNIFLRQEIDRMQHVISRVRTTLTDLKLAIDEPMPAGSKMDPPLAKAKPISDSGRASGITYLRRGKSCCATASVAGERNENM</sequence>
<dbReference type="InterPro" id="IPR041228">
    <property type="entry name" value="Dynein_C"/>
</dbReference>